<dbReference type="AlphaFoldDB" id="A0A317QSF7"/>
<keyword evidence="2" id="KW-0812">Transmembrane</keyword>
<proteinExistence type="predicted"/>
<feature type="region of interest" description="Disordered" evidence="1">
    <location>
        <begin position="165"/>
        <end position="186"/>
    </location>
</feature>
<name>A0A317QSF7_9ACTN</name>
<gene>
    <name evidence="3" type="ORF">JD79_04259</name>
</gene>
<dbReference type="Proteomes" id="UP000246661">
    <property type="component" value="Unassembled WGS sequence"/>
</dbReference>
<evidence type="ECO:0000256" key="2">
    <source>
        <dbReference type="SAM" id="Phobius"/>
    </source>
</evidence>
<evidence type="ECO:0000313" key="3">
    <source>
        <dbReference type="EMBL" id="PWW25065.1"/>
    </source>
</evidence>
<accession>A0A317QSF7</accession>
<evidence type="ECO:0000313" key="4">
    <source>
        <dbReference type="Proteomes" id="UP000246661"/>
    </source>
</evidence>
<protein>
    <recommendedName>
        <fullName evidence="5">DUF2231 domain-containing protein</fullName>
    </recommendedName>
</protein>
<keyword evidence="4" id="KW-1185">Reference proteome</keyword>
<dbReference type="EMBL" id="QGTX01000001">
    <property type="protein sequence ID" value="PWW25065.1"/>
    <property type="molecule type" value="Genomic_DNA"/>
</dbReference>
<feature type="transmembrane region" description="Helical" evidence="2">
    <location>
        <begin position="12"/>
        <end position="35"/>
    </location>
</feature>
<reference evidence="4" key="1">
    <citation type="submission" date="2018-05" db="EMBL/GenBank/DDBJ databases">
        <authorList>
            <person name="Klenk H.-P."/>
            <person name="Huntemann M."/>
            <person name="Clum A."/>
            <person name="Pillay M."/>
            <person name="Palaniappan K."/>
            <person name="Varghese N."/>
            <person name="Mikhailova N."/>
            <person name="Stamatis D."/>
            <person name="Reddy T."/>
            <person name="Daum C."/>
            <person name="Shapiro N."/>
            <person name="Ivanova N."/>
            <person name="Kyrpides N."/>
            <person name="Woyke T."/>
        </authorList>
    </citation>
    <scope>NUCLEOTIDE SEQUENCE [LARGE SCALE GENOMIC DNA]</scope>
    <source>
        <strain evidence="4">DSM 45417</strain>
    </source>
</reference>
<evidence type="ECO:0008006" key="5">
    <source>
        <dbReference type="Google" id="ProtNLM"/>
    </source>
</evidence>
<feature type="transmembrane region" description="Helical" evidence="2">
    <location>
        <begin position="139"/>
        <end position="159"/>
    </location>
</feature>
<feature type="transmembrane region" description="Helical" evidence="2">
    <location>
        <begin position="74"/>
        <end position="96"/>
    </location>
</feature>
<feature type="transmembrane region" description="Helical" evidence="2">
    <location>
        <begin position="108"/>
        <end position="127"/>
    </location>
</feature>
<comment type="caution">
    <text evidence="3">The sequence shown here is derived from an EMBL/GenBank/DDBJ whole genome shotgun (WGS) entry which is preliminary data.</text>
</comment>
<keyword evidence="2" id="KW-0472">Membrane</keyword>
<sequence>MRGSAVDPEISFYQALAGVSFTLLGLWFTALQLVPDHWRTDPRRHRANLHTALHFLLPGTASLASVLADGTPDGLIWRATFLAAGLIGLAEAVSFVRRSTRSDALSSRILRGVDPVLYAAMGAVAFAPQDTFALTPLQLAGMVTGGVFLVGLCFVWLAFAEPRDGRAPTQPPAAHRAPVPSRPEPT</sequence>
<organism evidence="3 4">
    <name type="scientific">Geodermatophilus normandii</name>
    <dbReference type="NCBI Taxonomy" id="1137989"/>
    <lineage>
        <taxon>Bacteria</taxon>
        <taxon>Bacillati</taxon>
        <taxon>Actinomycetota</taxon>
        <taxon>Actinomycetes</taxon>
        <taxon>Geodermatophilales</taxon>
        <taxon>Geodermatophilaceae</taxon>
        <taxon>Geodermatophilus</taxon>
    </lineage>
</organism>
<keyword evidence="2" id="KW-1133">Transmembrane helix</keyword>
<evidence type="ECO:0000256" key="1">
    <source>
        <dbReference type="SAM" id="MobiDB-lite"/>
    </source>
</evidence>